<dbReference type="SMART" id="SM00220">
    <property type="entry name" value="S_TKc"/>
    <property type="match status" value="1"/>
</dbReference>
<name>A0ABD1T1X2_9LAMI</name>
<dbReference type="PANTHER" id="PTHR47987:SF13">
    <property type="entry name" value="RECEPTOR-LIKE CYTOSOLIC SERINE_THREONINE-PROTEIN KINASE RBK2"/>
    <property type="match status" value="1"/>
</dbReference>
<evidence type="ECO:0000256" key="1">
    <source>
        <dbReference type="ARBA" id="ARBA00004496"/>
    </source>
</evidence>
<dbReference type="InterPro" id="IPR008271">
    <property type="entry name" value="Ser/Thr_kinase_AS"/>
</dbReference>
<dbReference type="Gene3D" id="1.10.510.10">
    <property type="entry name" value="Transferase(Phosphotransferase) domain 1"/>
    <property type="match status" value="1"/>
</dbReference>
<comment type="caution">
    <text evidence="17">The sequence shown here is derived from an EMBL/GenBank/DDBJ whole genome shotgun (WGS) entry which is preliminary data.</text>
</comment>
<dbReference type="GO" id="GO:0005737">
    <property type="term" value="C:cytoplasm"/>
    <property type="evidence" value="ECO:0007669"/>
    <property type="project" value="UniProtKB-SubCell"/>
</dbReference>
<keyword evidence="3" id="KW-0963">Cytoplasm</keyword>
<evidence type="ECO:0000256" key="13">
    <source>
        <dbReference type="PROSITE-ProRule" id="PRU10141"/>
    </source>
</evidence>
<dbReference type="InterPro" id="IPR046958">
    <property type="entry name" value="RBK1/2/STUNTED"/>
</dbReference>
<keyword evidence="18" id="KW-1185">Reference proteome</keyword>
<dbReference type="SUPFAM" id="SSF56112">
    <property type="entry name" value="Protein kinase-like (PK-like)"/>
    <property type="match status" value="1"/>
</dbReference>
<evidence type="ECO:0000256" key="9">
    <source>
        <dbReference type="ARBA" id="ARBA00022840"/>
    </source>
</evidence>
<dbReference type="Pfam" id="PF00069">
    <property type="entry name" value="Pkinase"/>
    <property type="match status" value="1"/>
</dbReference>
<dbReference type="EMBL" id="JBFOLK010000006">
    <property type="protein sequence ID" value="KAL2506729.1"/>
    <property type="molecule type" value="Genomic_DNA"/>
</dbReference>
<dbReference type="Proteomes" id="UP001604336">
    <property type="component" value="Unassembled WGS sequence"/>
</dbReference>
<dbReference type="GO" id="GO:0005524">
    <property type="term" value="F:ATP binding"/>
    <property type="evidence" value="ECO:0007669"/>
    <property type="project" value="UniProtKB-UniRule"/>
</dbReference>
<dbReference type="EC" id="2.7.11.1" evidence="2"/>
<comment type="similarity">
    <text evidence="14">Belongs to the protein kinase superfamily.</text>
</comment>
<evidence type="ECO:0000313" key="17">
    <source>
        <dbReference type="EMBL" id="KAL2506729.1"/>
    </source>
</evidence>
<protein>
    <recommendedName>
        <fullName evidence="2">non-specific serine/threonine protein kinase</fullName>
        <ecNumber evidence="2">2.7.11.1</ecNumber>
    </recommendedName>
</protein>
<evidence type="ECO:0000256" key="11">
    <source>
        <dbReference type="ARBA" id="ARBA00048679"/>
    </source>
</evidence>
<evidence type="ECO:0000256" key="12">
    <source>
        <dbReference type="ARBA" id="ARBA00063228"/>
    </source>
</evidence>
<comment type="subunit">
    <text evidence="12">Interacts with ARAC5 and ARAC10.</text>
</comment>
<reference evidence="18" key="1">
    <citation type="submission" date="2024-07" db="EMBL/GenBank/DDBJ databases">
        <title>Two chromosome-level genome assemblies of Korean endemic species Abeliophyllum distichum and Forsythia ovata (Oleaceae).</title>
        <authorList>
            <person name="Jang H."/>
        </authorList>
    </citation>
    <scope>NUCLEOTIDE SEQUENCE [LARGE SCALE GENOMIC DNA]</scope>
</reference>
<evidence type="ECO:0000256" key="8">
    <source>
        <dbReference type="ARBA" id="ARBA00022777"/>
    </source>
</evidence>
<evidence type="ECO:0000256" key="7">
    <source>
        <dbReference type="ARBA" id="ARBA00022741"/>
    </source>
</evidence>
<evidence type="ECO:0000256" key="15">
    <source>
        <dbReference type="SAM" id="MobiDB-lite"/>
    </source>
</evidence>
<dbReference type="PROSITE" id="PS50011">
    <property type="entry name" value="PROTEIN_KINASE_DOM"/>
    <property type="match status" value="1"/>
</dbReference>
<feature type="binding site" evidence="13">
    <location>
        <position position="187"/>
    </location>
    <ligand>
        <name>ATP</name>
        <dbReference type="ChEBI" id="CHEBI:30616"/>
    </ligand>
</feature>
<feature type="region of interest" description="Disordered" evidence="15">
    <location>
        <begin position="52"/>
        <end position="71"/>
    </location>
</feature>
<keyword evidence="8 17" id="KW-0418">Kinase</keyword>
<evidence type="ECO:0000256" key="10">
    <source>
        <dbReference type="ARBA" id="ARBA00047899"/>
    </source>
</evidence>
<dbReference type="FunFam" id="1.10.510.10:FF:000335">
    <property type="entry name" value="receptor-like cytosolic serine/threonine-protein kinase RBK2"/>
    <property type="match status" value="1"/>
</dbReference>
<evidence type="ECO:0000256" key="3">
    <source>
        <dbReference type="ARBA" id="ARBA00022490"/>
    </source>
</evidence>
<evidence type="ECO:0000259" key="16">
    <source>
        <dbReference type="PROSITE" id="PS50011"/>
    </source>
</evidence>
<keyword evidence="6" id="KW-0808">Transferase</keyword>
<evidence type="ECO:0000256" key="5">
    <source>
        <dbReference type="ARBA" id="ARBA00022553"/>
    </source>
</evidence>
<keyword evidence="4 14" id="KW-0723">Serine/threonine-protein kinase</keyword>
<comment type="catalytic activity">
    <reaction evidence="10">
        <text>L-threonyl-[protein] + ATP = O-phospho-L-threonyl-[protein] + ADP + H(+)</text>
        <dbReference type="Rhea" id="RHEA:46608"/>
        <dbReference type="Rhea" id="RHEA-COMP:11060"/>
        <dbReference type="Rhea" id="RHEA-COMP:11605"/>
        <dbReference type="ChEBI" id="CHEBI:15378"/>
        <dbReference type="ChEBI" id="CHEBI:30013"/>
        <dbReference type="ChEBI" id="CHEBI:30616"/>
        <dbReference type="ChEBI" id="CHEBI:61977"/>
        <dbReference type="ChEBI" id="CHEBI:456216"/>
        <dbReference type="EC" id="2.7.11.1"/>
    </reaction>
</comment>
<accession>A0ABD1T1X2</accession>
<dbReference type="AlphaFoldDB" id="A0ABD1T1X2"/>
<keyword evidence="5" id="KW-0597">Phosphoprotein</keyword>
<dbReference type="Gene3D" id="3.30.200.20">
    <property type="entry name" value="Phosphorylase Kinase, domain 1"/>
    <property type="match status" value="1"/>
</dbReference>
<evidence type="ECO:0000256" key="2">
    <source>
        <dbReference type="ARBA" id="ARBA00012513"/>
    </source>
</evidence>
<dbReference type="PROSITE" id="PS00107">
    <property type="entry name" value="PROTEIN_KINASE_ATP"/>
    <property type="match status" value="1"/>
</dbReference>
<proteinExistence type="inferred from homology"/>
<evidence type="ECO:0000256" key="6">
    <source>
        <dbReference type="ARBA" id="ARBA00022679"/>
    </source>
</evidence>
<evidence type="ECO:0000256" key="14">
    <source>
        <dbReference type="RuleBase" id="RU000304"/>
    </source>
</evidence>
<feature type="region of interest" description="Disordered" evidence="15">
    <location>
        <begin position="1"/>
        <end position="20"/>
    </location>
</feature>
<dbReference type="GO" id="GO:0051020">
    <property type="term" value="F:GTPase binding"/>
    <property type="evidence" value="ECO:0007669"/>
    <property type="project" value="UniProtKB-ARBA"/>
</dbReference>
<feature type="domain" description="Protein kinase" evidence="16">
    <location>
        <begin position="159"/>
        <end position="430"/>
    </location>
</feature>
<comment type="catalytic activity">
    <reaction evidence="11">
        <text>L-seryl-[protein] + ATP = O-phospho-L-seryl-[protein] + ADP + H(+)</text>
        <dbReference type="Rhea" id="RHEA:17989"/>
        <dbReference type="Rhea" id="RHEA-COMP:9863"/>
        <dbReference type="Rhea" id="RHEA-COMP:11604"/>
        <dbReference type="ChEBI" id="CHEBI:15378"/>
        <dbReference type="ChEBI" id="CHEBI:29999"/>
        <dbReference type="ChEBI" id="CHEBI:30616"/>
        <dbReference type="ChEBI" id="CHEBI:83421"/>
        <dbReference type="ChEBI" id="CHEBI:456216"/>
        <dbReference type="EC" id="2.7.11.1"/>
    </reaction>
</comment>
<comment type="subcellular location">
    <subcellularLocation>
        <location evidence="1">Cytoplasm</location>
    </subcellularLocation>
</comment>
<dbReference type="PANTHER" id="PTHR47987">
    <property type="entry name" value="OS08G0249100 PROTEIN"/>
    <property type="match status" value="1"/>
</dbReference>
<keyword evidence="9 13" id="KW-0067">ATP-binding</keyword>
<dbReference type="GO" id="GO:0004674">
    <property type="term" value="F:protein serine/threonine kinase activity"/>
    <property type="evidence" value="ECO:0007669"/>
    <property type="project" value="UniProtKB-KW"/>
</dbReference>
<keyword evidence="7 13" id="KW-0547">Nucleotide-binding</keyword>
<evidence type="ECO:0000256" key="4">
    <source>
        <dbReference type="ARBA" id="ARBA00022527"/>
    </source>
</evidence>
<dbReference type="InterPro" id="IPR017441">
    <property type="entry name" value="Protein_kinase_ATP_BS"/>
</dbReference>
<organism evidence="17 18">
    <name type="scientific">Abeliophyllum distichum</name>
    <dbReference type="NCBI Taxonomy" id="126358"/>
    <lineage>
        <taxon>Eukaryota</taxon>
        <taxon>Viridiplantae</taxon>
        <taxon>Streptophyta</taxon>
        <taxon>Embryophyta</taxon>
        <taxon>Tracheophyta</taxon>
        <taxon>Spermatophyta</taxon>
        <taxon>Magnoliopsida</taxon>
        <taxon>eudicotyledons</taxon>
        <taxon>Gunneridae</taxon>
        <taxon>Pentapetalae</taxon>
        <taxon>asterids</taxon>
        <taxon>lamiids</taxon>
        <taxon>Lamiales</taxon>
        <taxon>Oleaceae</taxon>
        <taxon>Forsythieae</taxon>
        <taxon>Abeliophyllum</taxon>
    </lineage>
</organism>
<evidence type="ECO:0000313" key="18">
    <source>
        <dbReference type="Proteomes" id="UP001604336"/>
    </source>
</evidence>
<feature type="compositionally biased region" description="Low complexity" evidence="15">
    <location>
        <begin position="1"/>
        <end position="18"/>
    </location>
</feature>
<dbReference type="InterPro" id="IPR011009">
    <property type="entry name" value="Kinase-like_dom_sf"/>
</dbReference>
<sequence length="459" mass="51947">MEYIPELSPSDSPSESTENTCDIADESAGGELFEIGQRFLFSDSSISLSAEDLTSMEEEDTTDEYKASTLDSEHRANGKSYMQWHGFLRKLKKGSTMHLHPFHPNLPHFRLIKKQLKRRRNAQSLSVLPPLIDSELIDCFKSLWKNFSLSDLQVATDNFSHENLIGEGGYSEVYRGRLEDGELVAIKRLIRETPTNKAEDYLSELGILVHVDHPNIANVIGYGIEGGMHLILPLSLNGSLSSVLSGQKEKLAWCFRYRIALGVASGISYLHEGCQRRIIHRDIKSDNVLLTEDFEPKITDFGLAKWLPDQWTQLTVSELEGTLGYLPPEFFMHGMVDEKTDVYAFGVLLLELITGRPAIDDSHQSLVMWAKPMLISKNYAELVDPSLGDAYDSEQINRMVMVASICIHQSSTERPQMSQVVRMLKGNECIQPINKKFQKRPALRRTYPVEFIEEEECTA</sequence>
<dbReference type="InterPro" id="IPR000719">
    <property type="entry name" value="Prot_kinase_dom"/>
</dbReference>
<gene>
    <name evidence="17" type="ORF">Adt_22350</name>
</gene>
<dbReference type="PROSITE" id="PS00108">
    <property type="entry name" value="PROTEIN_KINASE_ST"/>
    <property type="match status" value="1"/>
</dbReference>